<evidence type="ECO:0000313" key="4">
    <source>
        <dbReference type="Proteomes" id="UP000704341"/>
    </source>
</evidence>
<dbReference type="EMBL" id="QORN01000038">
    <property type="protein sequence ID" value="MBD5807224.1"/>
    <property type="molecule type" value="Genomic_DNA"/>
</dbReference>
<name>A0ABR8P973_9LACO</name>
<keyword evidence="1" id="KW-0175">Coiled coil</keyword>
<organism evidence="3 4">
    <name type="scientific">Limosilactobacillus walteri</name>
    <dbReference type="NCBI Taxonomy" id="2268022"/>
    <lineage>
        <taxon>Bacteria</taxon>
        <taxon>Bacillati</taxon>
        <taxon>Bacillota</taxon>
        <taxon>Bacilli</taxon>
        <taxon>Lactobacillales</taxon>
        <taxon>Lactobacillaceae</taxon>
        <taxon>Limosilactobacillus</taxon>
    </lineage>
</organism>
<feature type="compositionally biased region" description="Basic residues" evidence="2">
    <location>
        <begin position="126"/>
        <end position="138"/>
    </location>
</feature>
<evidence type="ECO:0000313" key="3">
    <source>
        <dbReference type="EMBL" id="MBD5807224.1"/>
    </source>
</evidence>
<reference evidence="3 4" key="1">
    <citation type="submission" date="2018-07" db="EMBL/GenBank/DDBJ databases">
        <title>Phylogenomic Insights into understanding Host Adaptation of Lactobacillus reuteri by a novel species, Lactobacillus spp. M31.</title>
        <authorList>
            <person name="Sharma S."/>
            <person name="Patil P."/>
            <person name="Korpole S."/>
            <person name="Patil P.B."/>
        </authorList>
    </citation>
    <scope>NUCLEOTIDE SEQUENCE [LARGE SCALE GENOMIC DNA]</scope>
    <source>
        <strain evidence="3 4">M31</strain>
    </source>
</reference>
<evidence type="ECO:0000256" key="1">
    <source>
        <dbReference type="SAM" id="Coils"/>
    </source>
</evidence>
<dbReference type="RefSeq" id="WP_191668448.1">
    <property type="nucleotide sequence ID" value="NZ_QORN01000038.1"/>
</dbReference>
<proteinExistence type="predicted"/>
<gene>
    <name evidence="3" type="ORF">DTK66_08965</name>
</gene>
<feature type="coiled-coil region" evidence="1">
    <location>
        <begin position="1"/>
        <end position="103"/>
    </location>
</feature>
<evidence type="ECO:0000256" key="2">
    <source>
        <dbReference type="SAM" id="MobiDB-lite"/>
    </source>
</evidence>
<accession>A0ABR8P973</accession>
<protein>
    <submittedName>
        <fullName evidence="3">Uncharacterized protein</fullName>
    </submittedName>
</protein>
<feature type="compositionally biased region" description="Basic and acidic residues" evidence="2">
    <location>
        <begin position="146"/>
        <end position="158"/>
    </location>
</feature>
<sequence>MADLTATLKQAQETYERAQKSYENFNEKYREAKQAVISAQSTFAGVQNIGDKTTIAASTQLLKSVQENLDRISANLLVAKENVKAARLNLENAKKAVQVEKENHQPLKQPETYTQISTSYGEIKLAKKAPRPTPKKKKEPAPVKMTRAEYRKRLNEDR</sequence>
<keyword evidence="4" id="KW-1185">Reference proteome</keyword>
<comment type="caution">
    <text evidence="3">The sequence shown here is derived from an EMBL/GenBank/DDBJ whole genome shotgun (WGS) entry which is preliminary data.</text>
</comment>
<dbReference type="Proteomes" id="UP000704341">
    <property type="component" value="Unassembled WGS sequence"/>
</dbReference>
<feature type="region of interest" description="Disordered" evidence="2">
    <location>
        <begin position="123"/>
        <end position="158"/>
    </location>
</feature>